<dbReference type="Proteomes" id="UP001073122">
    <property type="component" value="Unassembled WGS sequence"/>
</dbReference>
<reference evidence="4" key="1">
    <citation type="submission" date="2022-10" db="EMBL/GenBank/DDBJ databases">
        <title>Chryseobacterium sp. nov., a novel bacterial species.</title>
        <authorList>
            <person name="Cao Y."/>
        </authorList>
    </citation>
    <scope>NUCLEOTIDE SEQUENCE</scope>
    <source>
        <strain evidence="4">CCTCC AB2015118</strain>
    </source>
</reference>
<dbReference type="PANTHER" id="PTHR10204">
    <property type="entry name" value="NAD P H OXIDOREDUCTASE-RELATED"/>
    <property type="match status" value="1"/>
</dbReference>
<dbReference type="Pfam" id="PF02525">
    <property type="entry name" value="Flavodoxin_2"/>
    <property type="match status" value="1"/>
</dbReference>
<proteinExistence type="inferred from homology"/>
<evidence type="ECO:0000313" key="5">
    <source>
        <dbReference type="Proteomes" id="UP001073122"/>
    </source>
</evidence>
<name>A0ABT3XR83_9FLAO</name>
<dbReference type="SUPFAM" id="SSF52218">
    <property type="entry name" value="Flavoproteins"/>
    <property type="match status" value="1"/>
</dbReference>
<accession>A0ABT3XR83</accession>
<protein>
    <submittedName>
        <fullName evidence="4">NAD(P)H-dependent oxidoreductase</fullName>
    </submittedName>
</protein>
<dbReference type="RefSeq" id="WP_267265902.1">
    <property type="nucleotide sequence ID" value="NZ_JAOVZW010000013.1"/>
</dbReference>
<organism evidence="4 5">
    <name type="scientific">Chryseobacterium formosus</name>
    <dbReference type="NCBI Taxonomy" id="1537363"/>
    <lineage>
        <taxon>Bacteria</taxon>
        <taxon>Pseudomonadati</taxon>
        <taxon>Bacteroidota</taxon>
        <taxon>Flavobacteriia</taxon>
        <taxon>Flavobacteriales</taxon>
        <taxon>Weeksellaceae</taxon>
        <taxon>Chryseobacterium group</taxon>
        <taxon>Chryseobacterium</taxon>
    </lineage>
</organism>
<evidence type="ECO:0000256" key="2">
    <source>
        <dbReference type="ARBA" id="ARBA00023002"/>
    </source>
</evidence>
<evidence type="ECO:0000256" key="1">
    <source>
        <dbReference type="ARBA" id="ARBA00006252"/>
    </source>
</evidence>
<feature type="domain" description="Flavodoxin-like fold" evidence="3">
    <location>
        <begin position="1"/>
        <end position="207"/>
    </location>
</feature>
<dbReference type="InterPro" id="IPR029039">
    <property type="entry name" value="Flavoprotein-like_sf"/>
</dbReference>
<dbReference type="InterPro" id="IPR051545">
    <property type="entry name" value="NAD(P)H_dehydrogenase_qn"/>
</dbReference>
<dbReference type="InterPro" id="IPR003680">
    <property type="entry name" value="Flavodoxin_fold"/>
</dbReference>
<gene>
    <name evidence="4" type="ORF">OF897_11890</name>
</gene>
<evidence type="ECO:0000313" key="4">
    <source>
        <dbReference type="EMBL" id="MCX8524615.1"/>
    </source>
</evidence>
<evidence type="ECO:0000259" key="3">
    <source>
        <dbReference type="Pfam" id="PF02525"/>
    </source>
</evidence>
<keyword evidence="2" id="KW-0560">Oxidoreductase</keyword>
<sequence length="221" mass="25765">MKILIVIAHPEPQSFNAAMYQEAIKTLEENGHEVQMSDLYRMNFNPVSDRENFTTVKNTAYFSQQAEERFAYENNGFTEDILAEQDKVLWCDLMIWQFPLWWFSVPAILKGWVDKVFAIGKFYDNGRIYNNGLLKGKKALLSITTGGPDKNYITAKYGSTDQILHPIQTGILEFVGFSVLPSEIYFSIERIKDDERKEILKRWSNRLKYIFTEPSITDDKY</sequence>
<comment type="caution">
    <text evidence="4">The sequence shown here is derived from an EMBL/GenBank/DDBJ whole genome shotgun (WGS) entry which is preliminary data.</text>
</comment>
<dbReference type="PANTHER" id="PTHR10204:SF34">
    <property type="entry name" value="NAD(P)H DEHYDROGENASE [QUINONE] 1 ISOFORM 1"/>
    <property type="match status" value="1"/>
</dbReference>
<comment type="similarity">
    <text evidence="1">Belongs to the NAD(P)H dehydrogenase (quinone) family.</text>
</comment>
<keyword evidence="5" id="KW-1185">Reference proteome</keyword>
<dbReference type="EMBL" id="JAOVZW010000013">
    <property type="protein sequence ID" value="MCX8524615.1"/>
    <property type="molecule type" value="Genomic_DNA"/>
</dbReference>
<dbReference type="Gene3D" id="3.40.50.360">
    <property type="match status" value="1"/>
</dbReference>